<dbReference type="InterPro" id="IPR003136">
    <property type="entry name" value="Cytidylate_kin"/>
</dbReference>
<keyword evidence="2 8" id="KW-0808">Transferase</keyword>
<evidence type="ECO:0000313" key="11">
    <source>
        <dbReference type="Proteomes" id="UP000185192"/>
    </source>
</evidence>
<comment type="catalytic activity">
    <reaction evidence="7 8">
        <text>CMP + ATP = CDP + ADP</text>
        <dbReference type="Rhea" id="RHEA:11600"/>
        <dbReference type="ChEBI" id="CHEBI:30616"/>
        <dbReference type="ChEBI" id="CHEBI:58069"/>
        <dbReference type="ChEBI" id="CHEBI:60377"/>
        <dbReference type="ChEBI" id="CHEBI:456216"/>
        <dbReference type="EC" id="2.7.4.25"/>
    </reaction>
</comment>
<gene>
    <name evidence="8" type="primary">cmk</name>
    <name evidence="10" type="ORF">SAMN02745824_3265</name>
</gene>
<evidence type="ECO:0000256" key="8">
    <source>
        <dbReference type="HAMAP-Rule" id="MF_00238"/>
    </source>
</evidence>
<dbReference type="SUPFAM" id="SSF52540">
    <property type="entry name" value="P-loop containing nucleoside triphosphate hydrolases"/>
    <property type="match status" value="1"/>
</dbReference>
<evidence type="ECO:0000256" key="7">
    <source>
        <dbReference type="ARBA" id="ARBA00048478"/>
    </source>
</evidence>
<reference evidence="11" key="1">
    <citation type="submission" date="2016-11" db="EMBL/GenBank/DDBJ databases">
        <authorList>
            <person name="Varghese N."/>
            <person name="Submissions S."/>
        </authorList>
    </citation>
    <scope>NUCLEOTIDE SEQUENCE [LARGE SCALE GENOMIC DNA]</scope>
    <source>
        <strain evidence="11">DSM 22363</strain>
    </source>
</reference>
<evidence type="ECO:0000256" key="6">
    <source>
        <dbReference type="ARBA" id="ARBA00047615"/>
    </source>
</evidence>
<comment type="subcellular location">
    <subcellularLocation>
        <location evidence="8">Cytoplasm</location>
    </subcellularLocation>
</comment>
<dbReference type="EMBL" id="FSQW01000002">
    <property type="protein sequence ID" value="SIO18505.1"/>
    <property type="molecule type" value="Genomic_DNA"/>
</dbReference>
<dbReference type="OrthoDB" id="9807434at2"/>
<dbReference type="RefSeq" id="WP_074206508.1">
    <property type="nucleotide sequence ID" value="NZ_FSQW01000002.1"/>
</dbReference>
<dbReference type="AlphaFoldDB" id="A0A1N6HFV5"/>
<keyword evidence="3 8" id="KW-0547">Nucleotide-binding</keyword>
<organism evidence="10 11">
    <name type="scientific">Parasphingorhabdus marina DSM 22363</name>
    <dbReference type="NCBI Taxonomy" id="1123272"/>
    <lineage>
        <taxon>Bacteria</taxon>
        <taxon>Pseudomonadati</taxon>
        <taxon>Pseudomonadota</taxon>
        <taxon>Alphaproteobacteria</taxon>
        <taxon>Sphingomonadales</taxon>
        <taxon>Sphingomonadaceae</taxon>
        <taxon>Parasphingorhabdus</taxon>
    </lineage>
</organism>
<proteinExistence type="inferred from homology"/>
<evidence type="ECO:0000313" key="10">
    <source>
        <dbReference type="EMBL" id="SIO18505.1"/>
    </source>
</evidence>
<dbReference type="GO" id="GO:0036430">
    <property type="term" value="F:CMP kinase activity"/>
    <property type="evidence" value="ECO:0007669"/>
    <property type="project" value="RHEA"/>
</dbReference>
<protein>
    <recommendedName>
        <fullName evidence="8">Cytidylate kinase</fullName>
        <shortName evidence="8">CK</shortName>
        <ecNumber evidence="8">2.7.4.25</ecNumber>
    </recommendedName>
    <alternativeName>
        <fullName evidence="8">Cytidine monophosphate kinase</fullName>
        <shortName evidence="8">CMP kinase</shortName>
    </alternativeName>
</protein>
<evidence type="ECO:0000256" key="2">
    <source>
        <dbReference type="ARBA" id="ARBA00022679"/>
    </source>
</evidence>
<accession>A0A1N6HFV5</accession>
<name>A0A1N6HFV5_9SPHN</name>
<dbReference type="Gene3D" id="3.40.50.300">
    <property type="entry name" value="P-loop containing nucleotide triphosphate hydrolases"/>
    <property type="match status" value="1"/>
</dbReference>
<comment type="catalytic activity">
    <reaction evidence="6 8">
        <text>dCMP + ATP = dCDP + ADP</text>
        <dbReference type="Rhea" id="RHEA:25094"/>
        <dbReference type="ChEBI" id="CHEBI:30616"/>
        <dbReference type="ChEBI" id="CHEBI:57566"/>
        <dbReference type="ChEBI" id="CHEBI:58593"/>
        <dbReference type="ChEBI" id="CHEBI:456216"/>
        <dbReference type="EC" id="2.7.4.25"/>
    </reaction>
</comment>
<comment type="similarity">
    <text evidence="1 8">Belongs to the cytidylate kinase family. Type 1 subfamily.</text>
</comment>
<feature type="binding site" evidence="8">
    <location>
        <begin position="7"/>
        <end position="15"/>
    </location>
    <ligand>
        <name>ATP</name>
        <dbReference type="ChEBI" id="CHEBI:30616"/>
    </ligand>
</feature>
<keyword evidence="11" id="KW-1185">Reference proteome</keyword>
<dbReference type="EC" id="2.7.4.25" evidence="8"/>
<evidence type="ECO:0000256" key="1">
    <source>
        <dbReference type="ARBA" id="ARBA00009427"/>
    </source>
</evidence>
<dbReference type="NCBIfam" id="TIGR00017">
    <property type="entry name" value="cmk"/>
    <property type="match status" value="1"/>
</dbReference>
<dbReference type="GO" id="GO:0005737">
    <property type="term" value="C:cytoplasm"/>
    <property type="evidence" value="ECO:0007669"/>
    <property type="project" value="UniProtKB-SubCell"/>
</dbReference>
<dbReference type="GO" id="GO:0005524">
    <property type="term" value="F:ATP binding"/>
    <property type="evidence" value="ECO:0007669"/>
    <property type="project" value="UniProtKB-UniRule"/>
</dbReference>
<dbReference type="CDD" id="cd02020">
    <property type="entry name" value="CMPK"/>
    <property type="match status" value="1"/>
</dbReference>
<dbReference type="Proteomes" id="UP000185192">
    <property type="component" value="Unassembled WGS sequence"/>
</dbReference>
<evidence type="ECO:0000256" key="4">
    <source>
        <dbReference type="ARBA" id="ARBA00022777"/>
    </source>
</evidence>
<dbReference type="GO" id="GO:0006220">
    <property type="term" value="P:pyrimidine nucleotide metabolic process"/>
    <property type="evidence" value="ECO:0007669"/>
    <property type="project" value="UniProtKB-UniRule"/>
</dbReference>
<sequence>MIIAIDGPTASGKGTISRELAAHFQLPLMDTGLLYRAVGWTVREMGGDPDSEEDALKGCIFEGALLSDPVLRNEGVGAYASKVSIHPAVRQTLNKRQKDFATQPGGAILDGRDIGTVIAPDADVKLFVTASAEARAVRRFEEMIGRGEKVNFDDILADIMKRDERDMNRSAAPLKPAEDADLLDTTDLTIGDAVQQAIALVNAKISSRRDKDPA</sequence>
<dbReference type="HAMAP" id="MF_00238">
    <property type="entry name" value="Cytidyl_kinase_type1"/>
    <property type="match status" value="1"/>
</dbReference>
<evidence type="ECO:0000259" key="9">
    <source>
        <dbReference type="Pfam" id="PF02224"/>
    </source>
</evidence>
<keyword evidence="4 8" id="KW-0418">Kinase</keyword>
<evidence type="ECO:0000256" key="5">
    <source>
        <dbReference type="ARBA" id="ARBA00022840"/>
    </source>
</evidence>
<feature type="domain" description="Cytidylate kinase" evidence="9">
    <location>
        <begin position="3"/>
        <end position="202"/>
    </location>
</feature>
<dbReference type="Pfam" id="PF02224">
    <property type="entry name" value="Cytidylate_kin"/>
    <property type="match status" value="1"/>
</dbReference>
<keyword evidence="5 8" id="KW-0067">ATP-binding</keyword>
<dbReference type="STRING" id="1123272.SAMN02745824_3265"/>
<keyword evidence="8" id="KW-0963">Cytoplasm</keyword>
<evidence type="ECO:0000256" key="3">
    <source>
        <dbReference type="ARBA" id="ARBA00022741"/>
    </source>
</evidence>
<dbReference type="InterPro" id="IPR011994">
    <property type="entry name" value="Cytidylate_kinase_dom"/>
</dbReference>
<dbReference type="InterPro" id="IPR027417">
    <property type="entry name" value="P-loop_NTPase"/>
</dbReference>
<dbReference type="GO" id="GO:0036431">
    <property type="term" value="F:dCMP kinase activity"/>
    <property type="evidence" value="ECO:0007669"/>
    <property type="project" value="InterPro"/>
</dbReference>